<keyword evidence="3" id="KW-1185">Reference proteome</keyword>
<accession>A0AAV4VQL2</accession>
<gene>
    <name evidence="2" type="ORF">CEXT_655091</name>
</gene>
<proteinExistence type="predicted"/>
<protein>
    <submittedName>
        <fullName evidence="2">Uncharacterized protein</fullName>
    </submittedName>
</protein>
<name>A0AAV4VQL2_CAEEX</name>
<evidence type="ECO:0000313" key="3">
    <source>
        <dbReference type="Proteomes" id="UP001054945"/>
    </source>
</evidence>
<dbReference type="Proteomes" id="UP001054945">
    <property type="component" value="Unassembled WGS sequence"/>
</dbReference>
<comment type="caution">
    <text evidence="2">The sequence shown here is derived from an EMBL/GenBank/DDBJ whole genome shotgun (WGS) entry which is preliminary data.</text>
</comment>
<sequence>MKCVMLSCFSPALGCAFLTYCARDSALKAQSALHEQKTLPGLCVNEPDYNSQNFWSKINFATYIVADTFYKNYFLKSPDYESPLALRK</sequence>
<reference evidence="2 3" key="1">
    <citation type="submission" date="2021-06" db="EMBL/GenBank/DDBJ databases">
        <title>Caerostris extrusa draft genome.</title>
        <authorList>
            <person name="Kono N."/>
            <person name="Arakawa K."/>
        </authorList>
    </citation>
    <scope>NUCLEOTIDE SEQUENCE [LARGE SCALE GENOMIC DNA]</scope>
</reference>
<evidence type="ECO:0000256" key="1">
    <source>
        <dbReference type="SAM" id="SignalP"/>
    </source>
</evidence>
<evidence type="ECO:0000313" key="2">
    <source>
        <dbReference type="EMBL" id="GIY72537.1"/>
    </source>
</evidence>
<organism evidence="2 3">
    <name type="scientific">Caerostris extrusa</name>
    <name type="common">Bark spider</name>
    <name type="synonym">Caerostris bankana</name>
    <dbReference type="NCBI Taxonomy" id="172846"/>
    <lineage>
        <taxon>Eukaryota</taxon>
        <taxon>Metazoa</taxon>
        <taxon>Ecdysozoa</taxon>
        <taxon>Arthropoda</taxon>
        <taxon>Chelicerata</taxon>
        <taxon>Arachnida</taxon>
        <taxon>Araneae</taxon>
        <taxon>Araneomorphae</taxon>
        <taxon>Entelegynae</taxon>
        <taxon>Araneoidea</taxon>
        <taxon>Araneidae</taxon>
        <taxon>Caerostris</taxon>
    </lineage>
</organism>
<feature type="signal peptide" evidence="1">
    <location>
        <begin position="1"/>
        <end position="16"/>
    </location>
</feature>
<dbReference type="EMBL" id="BPLR01014959">
    <property type="protein sequence ID" value="GIY72537.1"/>
    <property type="molecule type" value="Genomic_DNA"/>
</dbReference>
<feature type="chain" id="PRO_5043887409" evidence="1">
    <location>
        <begin position="17"/>
        <end position="88"/>
    </location>
</feature>
<keyword evidence="1" id="KW-0732">Signal</keyword>
<dbReference type="AlphaFoldDB" id="A0AAV4VQL2"/>